<keyword evidence="8 15" id="KW-0479">Metal-binding</keyword>
<keyword evidence="6" id="KW-0679">Respiratory chain</keyword>
<comment type="similarity">
    <text evidence="2">Belongs to the cytochrome c oxidase subunit 2 family.</text>
</comment>
<dbReference type="PROSITE" id="PS50857">
    <property type="entry name" value="COX2_CUA"/>
    <property type="match status" value="1"/>
</dbReference>
<dbReference type="PANTHER" id="PTHR22888">
    <property type="entry name" value="CYTOCHROME C OXIDASE, SUBUNIT II"/>
    <property type="match status" value="1"/>
</dbReference>
<feature type="transmembrane region" description="Helical" evidence="16">
    <location>
        <begin position="94"/>
        <end position="119"/>
    </location>
</feature>
<dbReference type="SUPFAM" id="SSF49503">
    <property type="entry name" value="Cupredoxins"/>
    <property type="match status" value="1"/>
</dbReference>
<gene>
    <name evidence="20" type="ORF">QEH52_09815</name>
</gene>
<evidence type="ECO:0000256" key="7">
    <source>
        <dbReference type="ARBA" id="ARBA00022692"/>
    </source>
</evidence>
<dbReference type="PRINTS" id="PR01166">
    <property type="entry name" value="CYCOXIDASEII"/>
</dbReference>
<evidence type="ECO:0000256" key="13">
    <source>
        <dbReference type="ARBA" id="ARBA00023136"/>
    </source>
</evidence>
<name>A0ABU1AUI2_9BACT</name>
<dbReference type="Pfam" id="PF00034">
    <property type="entry name" value="Cytochrom_C"/>
    <property type="match status" value="1"/>
</dbReference>
<keyword evidence="21" id="KW-1185">Reference proteome</keyword>
<feature type="transmembrane region" description="Helical" evidence="16">
    <location>
        <begin position="12"/>
        <end position="29"/>
    </location>
</feature>
<evidence type="ECO:0000256" key="6">
    <source>
        <dbReference type="ARBA" id="ARBA00022660"/>
    </source>
</evidence>
<feature type="domain" description="Cytochrome oxidase subunit II transmembrane region profile" evidence="18">
    <location>
        <begin position="23"/>
        <end position="125"/>
    </location>
</feature>
<comment type="subcellular location">
    <subcellularLocation>
        <location evidence="1">Membrane</location>
        <topology evidence="1">Multi-pass membrane protein</topology>
    </subcellularLocation>
</comment>
<protein>
    <recommendedName>
        <fullName evidence="3">cytochrome-c oxidase</fullName>
        <ecNumber evidence="3">7.1.1.9</ecNumber>
    </recommendedName>
    <alternativeName>
        <fullName evidence="14">Cytochrome c oxidase polypeptide II</fullName>
    </alternativeName>
</protein>
<evidence type="ECO:0000256" key="14">
    <source>
        <dbReference type="ARBA" id="ARBA00031389"/>
    </source>
</evidence>
<feature type="transmembrane region" description="Helical" evidence="16">
    <location>
        <begin position="49"/>
        <end position="73"/>
    </location>
</feature>
<dbReference type="EC" id="7.1.1.9" evidence="3"/>
<dbReference type="Gene3D" id="2.60.40.420">
    <property type="entry name" value="Cupredoxins - blue copper proteins"/>
    <property type="match status" value="1"/>
</dbReference>
<comment type="caution">
    <text evidence="20">The sequence shown here is derived from an EMBL/GenBank/DDBJ whole genome shotgun (WGS) entry which is preliminary data.</text>
</comment>
<dbReference type="Proteomes" id="UP001225316">
    <property type="component" value="Unassembled WGS sequence"/>
</dbReference>
<dbReference type="InterPro" id="IPR036257">
    <property type="entry name" value="Cyt_c_oxidase_su2_TM_sf"/>
</dbReference>
<evidence type="ECO:0000256" key="8">
    <source>
        <dbReference type="ARBA" id="ARBA00022723"/>
    </source>
</evidence>
<dbReference type="Pfam" id="PF00116">
    <property type="entry name" value="COX2"/>
    <property type="match status" value="1"/>
</dbReference>
<evidence type="ECO:0000259" key="17">
    <source>
        <dbReference type="PROSITE" id="PS50857"/>
    </source>
</evidence>
<dbReference type="InterPro" id="IPR045187">
    <property type="entry name" value="CcO_II"/>
</dbReference>
<evidence type="ECO:0000256" key="15">
    <source>
        <dbReference type="PROSITE-ProRule" id="PRU00433"/>
    </source>
</evidence>
<keyword evidence="11 16" id="KW-1133">Transmembrane helix</keyword>
<dbReference type="PROSITE" id="PS51007">
    <property type="entry name" value="CYTC"/>
    <property type="match status" value="1"/>
</dbReference>
<evidence type="ECO:0000259" key="18">
    <source>
        <dbReference type="PROSITE" id="PS50999"/>
    </source>
</evidence>
<dbReference type="EMBL" id="JARXHW010000019">
    <property type="protein sequence ID" value="MDQ8207807.1"/>
    <property type="molecule type" value="Genomic_DNA"/>
</dbReference>
<keyword evidence="10" id="KW-0249">Electron transport</keyword>
<evidence type="ECO:0000256" key="12">
    <source>
        <dbReference type="ARBA" id="ARBA00023004"/>
    </source>
</evidence>
<evidence type="ECO:0000256" key="5">
    <source>
        <dbReference type="ARBA" id="ARBA00022617"/>
    </source>
</evidence>
<accession>A0ABU1AUI2</accession>
<evidence type="ECO:0000256" key="11">
    <source>
        <dbReference type="ARBA" id="ARBA00022989"/>
    </source>
</evidence>
<evidence type="ECO:0000259" key="19">
    <source>
        <dbReference type="PROSITE" id="PS51007"/>
    </source>
</evidence>
<evidence type="ECO:0000256" key="1">
    <source>
        <dbReference type="ARBA" id="ARBA00004141"/>
    </source>
</evidence>
<sequence length="438" mass="49035">MKTISNGFCRFIQYFSALIVVAFLGGCNLDTRMSTFVTKGPIAEEQLNLFMLTVWVTGIIFVIVGGVFVYAVIKFRERPNDDRPMPSQGHGNPLVEIGLIGASILLLAIIAVPTLRAIWFTQETPDDPESRLGAWYQGDDLAEEEAENPLIIKVIGYQWWWAFEYPQLGITTANEMIIPAGKVVHLELRSIDVIHSFWLPRIAGKVDLIPGRTNSMWIQAGDNFAKWKEKQGLEGEGPELRQDYAKYLEEEIHDYYYGQCAEYCGESHARMLFRTTAVDDQAFAEWVADEKAGHGTPDGKSWDEWYAAYEETPEELTGDLNEGLKLFMGRAKCATCHTVNGNPRAVGVAGPNLTNIGSRQSIAAGWLNHRAEDGSIDVEKQYDNLYKWIHEPEVVKPGNLMWKANGGGIGELIDEHGEPALLTDEEVSKLSLYLQSLK</sequence>
<dbReference type="PANTHER" id="PTHR22888:SF9">
    <property type="entry name" value="CYTOCHROME C OXIDASE SUBUNIT 2"/>
    <property type="match status" value="1"/>
</dbReference>
<keyword evidence="13 16" id="KW-0472">Membrane</keyword>
<reference evidence="20 21" key="1">
    <citation type="submission" date="2023-04" db="EMBL/GenBank/DDBJ databases">
        <title>A novel bacteria isolated from coastal sediment.</title>
        <authorList>
            <person name="Liu X.-J."/>
            <person name="Du Z.-J."/>
        </authorList>
    </citation>
    <scope>NUCLEOTIDE SEQUENCE [LARGE SCALE GENOMIC DNA]</scope>
    <source>
        <strain evidence="20 21">SDUM461003</strain>
    </source>
</reference>
<feature type="domain" description="Cytochrome c" evidence="19">
    <location>
        <begin position="318"/>
        <end position="438"/>
    </location>
</feature>
<dbReference type="SUPFAM" id="SSF46626">
    <property type="entry name" value="Cytochrome c"/>
    <property type="match status" value="1"/>
</dbReference>
<dbReference type="PROSITE" id="PS51257">
    <property type="entry name" value="PROKAR_LIPOPROTEIN"/>
    <property type="match status" value="1"/>
</dbReference>
<dbReference type="RefSeq" id="WP_308950101.1">
    <property type="nucleotide sequence ID" value="NZ_JARXHW010000019.1"/>
</dbReference>
<evidence type="ECO:0000256" key="3">
    <source>
        <dbReference type="ARBA" id="ARBA00012949"/>
    </source>
</evidence>
<dbReference type="InterPro" id="IPR011759">
    <property type="entry name" value="Cyt_c_oxidase_su2_TM_dom"/>
</dbReference>
<dbReference type="InterPro" id="IPR008972">
    <property type="entry name" value="Cupredoxin"/>
</dbReference>
<feature type="domain" description="Cytochrome oxidase subunit II copper A binding" evidence="17">
    <location>
        <begin position="147"/>
        <end position="289"/>
    </location>
</feature>
<evidence type="ECO:0000256" key="10">
    <source>
        <dbReference type="ARBA" id="ARBA00022982"/>
    </source>
</evidence>
<evidence type="ECO:0000256" key="2">
    <source>
        <dbReference type="ARBA" id="ARBA00007866"/>
    </source>
</evidence>
<dbReference type="InterPro" id="IPR009056">
    <property type="entry name" value="Cyt_c-like_dom"/>
</dbReference>
<keyword evidence="5 15" id="KW-0349">Heme</keyword>
<evidence type="ECO:0000256" key="4">
    <source>
        <dbReference type="ARBA" id="ARBA00022448"/>
    </source>
</evidence>
<organism evidence="20 21">
    <name type="scientific">Thalassobacterium maritimum</name>
    <dbReference type="NCBI Taxonomy" id="3041265"/>
    <lineage>
        <taxon>Bacteria</taxon>
        <taxon>Pseudomonadati</taxon>
        <taxon>Verrucomicrobiota</taxon>
        <taxon>Opitutia</taxon>
        <taxon>Puniceicoccales</taxon>
        <taxon>Coraliomargaritaceae</taxon>
        <taxon>Thalassobacterium</taxon>
    </lineage>
</organism>
<keyword evidence="12 15" id="KW-0408">Iron</keyword>
<evidence type="ECO:0000256" key="9">
    <source>
        <dbReference type="ARBA" id="ARBA00022967"/>
    </source>
</evidence>
<evidence type="ECO:0000256" key="16">
    <source>
        <dbReference type="SAM" id="Phobius"/>
    </source>
</evidence>
<evidence type="ECO:0000313" key="20">
    <source>
        <dbReference type="EMBL" id="MDQ8207807.1"/>
    </source>
</evidence>
<dbReference type="PROSITE" id="PS50999">
    <property type="entry name" value="COX2_TM"/>
    <property type="match status" value="1"/>
</dbReference>
<keyword evidence="4" id="KW-0813">Transport</keyword>
<proteinExistence type="inferred from homology"/>
<dbReference type="InterPro" id="IPR002429">
    <property type="entry name" value="CcO_II-like_C"/>
</dbReference>
<dbReference type="SUPFAM" id="SSF81464">
    <property type="entry name" value="Cytochrome c oxidase subunit II-like, transmembrane region"/>
    <property type="match status" value="1"/>
</dbReference>
<dbReference type="InterPro" id="IPR036909">
    <property type="entry name" value="Cyt_c-like_dom_sf"/>
</dbReference>
<dbReference type="Gene3D" id="1.10.287.90">
    <property type="match status" value="1"/>
</dbReference>
<keyword evidence="7 16" id="KW-0812">Transmembrane</keyword>
<keyword evidence="9" id="KW-1278">Translocase</keyword>
<evidence type="ECO:0000313" key="21">
    <source>
        <dbReference type="Proteomes" id="UP001225316"/>
    </source>
</evidence>